<dbReference type="EMBL" id="SWBQ01000004">
    <property type="protein sequence ID" value="TKC05152.1"/>
    <property type="molecule type" value="Genomic_DNA"/>
</dbReference>
<evidence type="ECO:0000313" key="3">
    <source>
        <dbReference type="EMBL" id="TKC05152.1"/>
    </source>
</evidence>
<dbReference type="InterPro" id="IPR001258">
    <property type="entry name" value="NHL_repeat"/>
</dbReference>
<evidence type="ECO:0000313" key="4">
    <source>
        <dbReference type="Proteomes" id="UP000307244"/>
    </source>
</evidence>
<dbReference type="Proteomes" id="UP000307244">
    <property type="component" value="Unassembled WGS sequence"/>
</dbReference>
<keyword evidence="4" id="KW-1185">Reference proteome</keyword>
<dbReference type="PANTHER" id="PTHR46388:SF2">
    <property type="entry name" value="NHL REPEAT-CONTAINING PROTEIN 2"/>
    <property type="match status" value="1"/>
</dbReference>
<dbReference type="AlphaFoldDB" id="A0A4U1CGZ6"/>
<dbReference type="InterPro" id="IPR011042">
    <property type="entry name" value="6-blade_b-propeller_TolB-like"/>
</dbReference>
<proteinExistence type="predicted"/>
<dbReference type="Pfam" id="PF01436">
    <property type="entry name" value="NHL"/>
    <property type="match status" value="1"/>
</dbReference>
<reference evidence="3 4" key="1">
    <citation type="submission" date="2019-04" db="EMBL/GenBank/DDBJ databases">
        <title>Pedobacter sp. RP-3-15 sp. nov., isolated from Arctic soil.</title>
        <authorList>
            <person name="Dahal R.H."/>
            <person name="Kim D.-U."/>
        </authorList>
    </citation>
    <scope>NUCLEOTIDE SEQUENCE [LARGE SCALE GENOMIC DNA]</scope>
    <source>
        <strain evidence="3 4">RP-3-15</strain>
    </source>
</reference>
<dbReference type="PROSITE" id="PS51125">
    <property type="entry name" value="NHL"/>
    <property type="match status" value="1"/>
</dbReference>
<gene>
    <name evidence="3" type="ORF">FA047_15445</name>
</gene>
<evidence type="ECO:0000256" key="1">
    <source>
        <dbReference type="ARBA" id="ARBA00022737"/>
    </source>
</evidence>
<dbReference type="SUPFAM" id="SSF101898">
    <property type="entry name" value="NHL repeat"/>
    <property type="match status" value="1"/>
</dbReference>
<name>A0A4U1CGZ6_9SPHI</name>
<comment type="caution">
    <text evidence="3">The sequence shown here is derived from an EMBL/GenBank/DDBJ whole genome shotgun (WGS) entry which is preliminary data.</text>
</comment>
<feature type="repeat" description="NHL" evidence="2">
    <location>
        <begin position="542"/>
        <end position="578"/>
    </location>
</feature>
<sequence>MKRYFYYSIQVVLLLIVFMACKKLANDSLDVVPVVKAPLSVSVINDDDQLPVAGVKVIISRKISSKGDFVRVDTIRTNAQGQLSLELPYPNYLKVEVDTTYYHTAVQELEFLNENGGEVTLHTTPKYGMSPLDITVTDQANVPLPNFSLAISTKSPDQTNFFSTGPENSDANGKLMVSLPYPNDVRVAVGDTMKYFPDTVTAQLKNVRGATVALKAELKPLTVPLEVTVLDKDNNAPLADISIAVLQKLTGEADFKDIGLLANTGSNGKVTFNAPFEGEVRIMTADDLYSTPAEVITRMAYEKNRKVTLLSKALTPKAPVEISVFDQSNSQILPGISVKVSYKRTGQTVFTEETTAITGEDGKLNVSVPFSGEMKFEVINDAYFADKSVTAQNVGSGAKKIDLPLTLATAKYPEPITTSLQVSTLKLNNAITLAAPTDVVTDRRGNTYICDQNNNRIVRVSKSGNTTVLAGSGTAGTTDGTGTGATFNKPWGLALNDAGTILYVSDNSGHKIRRVSINLSTMVAAVTTIAGTGSTGTLDANGTAATFNRPAGLALDETSGTLYVADYSNNRIRKIALNSSNAVTTVSSTVVYAPVALALNPAKTLVYVGAFGNTFGSTGSQLMRFTPTGTRTGLKGQIDDNYNNPSGLFISQAGKIFVSNDQAHMISQLATEVAASGSGNGTSTFSYVAGSPTFTTTVTNGVTGTPGNVDGSATTARFTNPWGIKYNTFTGSFLIADQGNNSIRIMKSNTIN</sequence>
<evidence type="ECO:0000256" key="2">
    <source>
        <dbReference type="PROSITE-ProRule" id="PRU00504"/>
    </source>
</evidence>
<keyword evidence="1" id="KW-0677">Repeat</keyword>
<dbReference type="Gene3D" id="2.120.10.30">
    <property type="entry name" value="TolB, C-terminal domain"/>
    <property type="match status" value="3"/>
</dbReference>
<dbReference type="PROSITE" id="PS51257">
    <property type="entry name" value="PROKAR_LIPOPROTEIN"/>
    <property type="match status" value="1"/>
</dbReference>
<evidence type="ECO:0008006" key="5">
    <source>
        <dbReference type="Google" id="ProtNLM"/>
    </source>
</evidence>
<dbReference type="OrthoDB" id="791543at2"/>
<organism evidence="3 4">
    <name type="scientific">Pedobacter frigoris</name>
    <dbReference type="NCBI Taxonomy" id="2571272"/>
    <lineage>
        <taxon>Bacteria</taxon>
        <taxon>Pseudomonadati</taxon>
        <taxon>Bacteroidota</taxon>
        <taxon>Sphingobacteriia</taxon>
        <taxon>Sphingobacteriales</taxon>
        <taxon>Sphingobacteriaceae</taxon>
        <taxon>Pedobacter</taxon>
    </lineage>
</organism>
<accession>A0A4U1CGZ6</accession>
<dbReference type="PANTHER" id="PTHR46388">
    <property type="entry name" value="NHL REPEAT-CONTAINING PROTEIN 2"/>
    <property type="match status" value="1"/>
</dbReference>
<protein>
    <recommendedName>
        <fullName evidence="5">SMP-30/Gluconolactonase/LRE-like region domain-containing protein</fullName>
    </recommendedName>
</protein>
<dbReference type="RefSeq" id="WP_136836971.1">
    <property type="nucleotide sequence ID" value="NZ_SWBQ01000004.1"/>
</dbReference>